<evidence type="ECO:0000313" key="1">
    <source>
        <dbReference type="EMBL" id="KIN95307.1"/>
    </source>
</evidence>
<gene>
    <name evidence="1" type="ORF">M404DRAFT_1007597</name>
</gene>
<reference evidence="1 2" key="1">
    <citation type="submission" date="2014-04" db="EMBL/GenBank/DDBJ databases">
        <authorList>
            <consortium name="DOE Joint Genome Institute"/>
            <person name="Kuo A."/>
            <person name="Kohler A."/>
            <person name="Costa M.D."/>
            <person name="Nagy L.G."/>
            <person name="Floudas D."/>
            <person name="Copeland A."/>
            <person name="Barry K.W."/>
            <person name="Cichocki N."/>
            <person name="Veneault-Fourrey C."/>
            <person name="LaButti K."/>
            <person name="Lindquist E.A."/>
            <person name="Lipzen A."/>
            <person name="Lundell T."/>
            <person name="Morin E."/>
            <person name="Murat C."/>
            <person name="Sun H."/>
            <person name="Tunlid A."/>
            <person name="Henrissat B."/>
            <person name="Grigoriev I.V."/>
            <person name="Hibbett D.S."/>
            <person name="Martin F."/>
            <person name="Nordberg H.P."/>
            <person name="Cantor M.N."/>
            <person name="Hua S.X."/>
        </authorList>
    </citation>
    <scope>NUCLEOTIDE SEQUENCE [LARGE SCALE GENOMIC DNA]</scope>
    <source>
        <strain evidence="1 2">Marx 270</strain>
    </source>
</reference>
<reference evidence="2" key="2">
    <citation type="submission" date="2015-01" db="EMBL/GenBank/DDBJ databases">
        <title>Evolutionary Origins and Diversification of the Mycorrhizal Mutualists.</title>
        <authorList>
            <consortium name="DOE Joint Genome Institute"/>
            <consortium name="Mycorrhizal Genomics Consortium"/>
            <person name="Kohler A."/>
            <person name="Kuo A."/>
            <person name="Nagy L.G."/>
            <person name="Floudas D."/>
            <person name="Copeland A."/>
            <person name="Barry K.W."/>
            <person name="Cichocki N."/>
            <person name="Veneault-Fourrey C."/>
            <person name="LaButti K."/>
            <person name="Lindquist E.A."/>
            <person name="Lipzen A."/>
            <person name="Lundell T."/>
            <person name="Morin E."/>
            <person name="Murat C."/>
            <person name="Riley R."/>
            <person name="Ohm R."/>
            <person name="Sun H."/>
            <person name="Tunlid A."/>
            <person name="Henrissat B."/>
            <person name="Grigoriev I.V."/>
            <person name="Hibbett D.S."/>
            <person name="Martin F."/>
        </authorList>
    </citation>
    <scope>NUCLEOTIDE SEQUENCE [LARGE SCALE GENOMIC DNA]</scope>
    <source>
        <strain evidence="2">Marx 270</strain>
    </source>
</reference>
<dbReference type="Proteomes" id="UP000054217">
    <property type="component" value="Unassembled WGS sequence"/>
</dbReference>
<dbReference type="HOGENOM" id="CLU_2549264_0_0_1"/>
<organism evidence="1 2">
    <name type="scientific">Pisolithus tinctorius Marx 270</name>
    <dbReference type="NCBI Taxonomy" id="870435"/>
    <lineage>
        <taxon>Eukaryota</taxon>
        <taxon>Fungi</taxon>
        <taxon>Dikarya</taxon>
        <taxon>Basidiomycota</taxon>
        <taxon>Agaricomycotina</taxon>
        <taxon>Agaricomycetes</taxon>
        <taxon>Agaricomycetidae</taxon>
        <taxon>Boletales</taxon>
        <taxon>Sclerodermatineae</taxon>
        <taxon>Pisolithaceae</taxon>
        <taxon>Pisolithus</taxon>
    </lineage>
</organism>
<protein>
    <submittedName>
        <fullName evidence="1">Uncharacterized protein</fullName>
    </submittedName>
</protein>
<sequence length="84" mass="9694">MALVSVAGMRSDEELGLADQQRHESGKVSRRRRLYIYSYRWIRLALADGHMEIHVHCRLLTTILISPALRCEVDMLFSSFFGGR</sequence>
<proteinExistence type="predicted"/>
<name>A0A0C3IE30_PISTI</name>
<dbReference type="AlphaFoldDB" id="A0A0C3IE30"/>
<evidence type="ECO:0000313" key="2">
    <source>
        <dbReference type="Proteomes" id="UP000054217"/>
    </source>
</evidence>
<keyword evidence="2" id="KW-1185">Reference proteome</keyword>
<accession>A0A0C3IE30</accession>
<dbReference type="EMBL" id="KN832070">
    <property type="protein sequence ID" value="KIN95307.1"/>
    <property type="molecule type" value="Genomic_DNA"/>
</dbReference>
<dbReference type="InParanoid" id="A0A0C3IE30"/>
<feature type="non-terminal residue" evidence="1">
    <location>
        <position position="84"/>
    </location>
</feature>